<dbReference type="AlphaFoldDB" id="A0A3Q8IRA6"/>
<organism evidence="3 4">
    <name type="scientific">Leishmania donovani</name>
    <dbReference type="NCBI Taxonomy" id="5661"/>
    <lineage>
        <taxon>Eukaryota</taxon>
        <taxon>Discoba</taxon>
        <taxon>Euglenozoa</taxon>
        <taxon>Kinetoplastea</taxon>
        <taxon>Metakinetoplastina</taxon>
        <taxon>Trypanosomatida</taxon>
        <taxon>Trypanosomatidae</taxon>
        <taxon>Leishmaniinae</taxon>
        <taxon>Leishmania</taxon>
    </lineage>
</organism>
<proteinExistence type="predicted"/>
<reference evidence="3 4" key="1">
    <citation type="journal article" date="2018" name="Sci. Rep.">
        <title>A complete Leishmania donovani reference genome identifies novel genetic variations associated with virulence.</title>
        <authorList>
            <person name="Lypaczewski P."/>
            <person name="Hoshizaki J."/>
            <person name="Zhang W.-W."/>
            <person name="McCall L.-I."/>
            <person name="Torcivia-Rodriguez J."/>
            <person name="Simonyan V."/>
            <person name="Kaur A."/>
            <person name="Dewar K."/>
            <person name="Matlashewski G."/>
        </authorList>
    </citation>
    <scope>NUCLEOTIDE SEQUENCE [LARGE SCALE GENOMIC DNA]</scope>
    <source>
        <strain evidence="3 4">LdCL</strain>
    </source>
</reference>
<dbReference type="OrthoDB" id="248349at2759"/>
<dbReference type="Proteomes" id="UP000274082">
    <property type="component" value="Chromosome 29"/>
</dbReference>
<dbReference type="InterPro" id="IPR002048">
    <property type="entry name" value="EF_hand_dom"/>
</dbReference>
<sequence>MITATADAGSAAKAAATPPARLFDCLDAASKERVTMLLSHYQVLLPVEQASFMQELERYNQEQQTTALARNKAGEVWIRYTNPRLQAVQARDPAYVQRLISHTAASRGSKGDEASEEATAPCSLEDLVHTRGMFGEPEGVPIRVGKMSLYEKLHQNMRNRRSTAGGSLTNTTTSSIPTAADPGHGAARVSVPFGPFAEAEAKPAEGKREVGDNASPKTSAQSESGERAVALACADTFPSHTSSVRPSAPYRNNAYQAVRLAMNSPGYTATTQPTSVAELQTPLDGVKPVLNTTAFPITEEELRDWFDELDVHGRGVLSVEEFQRYMQSLERDLGVPTEYATLELDGAPLAKDGWLNFEAFSYLVLRFARA</sequence>
<dbReference type="Gene3D" id="1.10.238.10">
    <property type="entry name" value="EF-hand"/>
    <property type="match status" value="1"/>
</dbReference>
<evidence type="ECO:0000256" key="1">
    <source>
        <dbReference type="SAM" id="MobiDB-lite"/>
    </source>
</evidence>
<feature type="domain" description="EF-hand" evidence="2">
    <location>
        <begin position="297"/>
        <end position="332"/>
    </location>
</feature>
<protein>
    <recommendedName>
        <fullName evidence="2">EF-hand domain-containing protein</fullName>
    </recommendedName>
</protein>
<dbReference type="EMBL" id="CP029528">
    <property type="protein sequence ID" value="AYU80614.1"/>
    <property type="molecule type" value="Genomic_DNA"/>
</dbReference>
<feature type="region of interest" description="Disordered" evidence="1">
    <location>
        <begin position="161"/>
        <end position="187"/>
    </location>
</feature>
<feature type="compositionally biased region" description="Polar residues" evidence="1">
    <location>
        <begin position="162"/>
        <end position="177"/>
    </location>
</feature>
<feature type="region of interest" description="Disordered" evidence="1">
    <location>
        <begin position="200"/>
        <end position="227"/>
    </location>
</feature>
<evidence type="ECO:0000313" key="4">
    <source>
        <dbReference type="Proteomes" id="UP000274082"/>
    </source>
</evidence>
<accession>A0A3Q8IRA6</accession>
<dbReference type="VEuPathDB" id="TriTrypDB:LdCL_290017700"/>
<dbReference type="VEuPathDB" id="TriTrypDB:LDHU3_29.1740"/>
<dbReference type="VEuPathDB" id="TriTrypDB:LdBPK_291260.1"/>
<name>A0A3Q8IRA6_LEIDO</name>
<dbReference type="InterPro" id="IPR011992">
    <property type="entry name" value="EF-hand-dom_pair"/>
</dbReference>
<keyword evidence="4" id="KW-1185">Reference proteome</keyword>
<gene>
    <name evidence="3" type="ORF">LdCL_290017700</name>
</gene>
<dbReference type="PROSITE" id="PS50222">
    <property type="entry name" value="EF_HAND_2"/>
    <property type="match status" value="1"/>
</dbReference>
<dbReference type="SUPFAM" id="SSF47473">
    <property type="entry name" value="EF-hand"/>
    <property type="match status" value="1"/>
</dbReference>
<evidence type="ECO:0000259" key="2">
    <source>
        <dbReference type="PROSITE" id="PS50222"/>
    </source>
</evidence>
<evidence type="ECO:0000313" key="3">
    <source>
        <dbReference type="EMBL" id="AYU80614.1"/>
    </source>
</evidence>
<dbReference type="GO" id="GO:0005509">
    <property type="term" value="F:calcium ion binding"/>
    <property type="evidence" value="ECO:0007669"/>
    <property type="project" value="InterPro"/>
</dbReference>
<feature type="compositionally biased region" description="Basic and acidic residues" evidence="1">
    <location>
        <begin position="200"/>
        <end position="211"/>
    </location>
</feature>